<feature type="region of interest" description="Disordered" evidence="1">
    <location>
        <begin position="51"/>
        <end position="72"/>
    </location>
</feature>
<sequence length="72" mass="7788">MTTLVHLVTEGEVHRELPMNPYMYGGIALALFALGLLVLWSFRGTANKIRDTGETHDFGHGHGHGAGPSGHH</sequence>
<evidence type="ECO:0000313" key="3">
    <source>
        <dbReference type="EMBL" id="CCH80088.1"/>
    </source>
</evidence>
<dbReference type="RefSeq" id="WP_157635433.1">
    <property type="nucleotide sequence ID" value="NZ_HF570958.1"/>
</dbReference>
<evidence type="ECO:0000256" key="1">
    <source>
        <dbReference type="SAM" id="MobiDB-lite"/>
    </source>
</evidence>
<reference evidence="3 4" key="1">
    <citation type="journal article" date="2013" name="ISME J.">
        <title>A metabolic model for members of the genus Tetrasphaera involved in enhanced biological phosphorus removal.</title>
        <authorList>
            <person name="Kristiansen R."/>
            <person name="Nguyen H.T.T."/>
            <person name="Saunders A.M."/>
            <person name="Nielsen J.L."/>
            <person name="Wimmer R."/>
            <person name="Le V.Q."/>
            <person name="McIlroy S.J."/>
            <person name="Petrovski S."/>
            <person name="Seviour R.J."/>
            <person name="Calteau A."/>
            <person name="Nielsen K.L."/>
            <person name="Nielsen P.H."/>
        </authorList>
    </citation>
    <scope>NUCLEOTIDE SEQUENCE [LARGE SCALE GENOMIC DNA]</scope>
    <source>
        <strain evidence="3 4">T1-X7</strain>
    </source>
</reference>
<dbReference type="EMBL" id="CAJB01000407">
    <property type="protein sequence ID" value="CCH80088.1"/>
    <property type="molecule type" value="Genomic_DNA"/>
</dbReference>
<name>A0A077M179_9MICO</name>
<dbReference type="Proteomes" id="UP000035721">
    <property type="component" value="Unassembled WGS sequence"/>
</dbReference>
<keyword evidence="3" id="KW-0548">Nucleotidyltransferase</keyword>
<organism evidence="3 4">
    <name type="scientific">Nostocoides japonicum T1-X7</name>
    <dbReference type="NCBI Taxonomy" id="1194083"/>
    <lineage>
        <taxon>Bacteria</taxon>
        <taxon>Bacillati</taxon>
        <taxon>Actinomycetota</taxon>
        <taxon>Actinomycetes</taxon>
        <taxon>Micrococcales</taxon>
        <taxon>Intrasporangiaceae</taxon>
        <taxon>Nostocoides</taxon>
    </lineage>
</organism>
<gene>
    <name evidence="3" type="ORF">BN12_730014</name>
</gene>
<keyword evidence="2" id="KW-0812">Transmembrane</keyword>
<keyword evidence="2" id="KW-0472">Membrane</keyword>
<accession>A0A077M179</accession>
<evidence type="ECO:0000313" key="4">
    <source>
        <dbReference type="Proteomes" id="UP000035721"/>
    </source>
</evidence>
<feature type="transmembrane region" description="Helical" evidence="2">
    <location>
        <begin position="22"/>
        <end position="42"/>
    </location>
</feature>
<dbReference type="AlphaFoldDB" id="A0A077M179"/>
<keyword evidence="3" id="KW-0808">Transferase</keyword>
<dbReference type="STRING" id="1194083.BN12_730014"/>
<keyword evidence="2" id="KW-1133">Transmembrane helix</keyword>
<proteinExistence type="predicted"/>
<feature type="compositionally biased region" description="Basic and acidic residues" evidence="1">
    <location>
        <begin position="51"/>
        <end position="60"/>
    </location>
</feature>
<keyword evidence="4" id="KW-1185">Reference proteome</keyword>
<protein>
    <submittedName>
        <fullName evidence="3">Putative Nicotinic acid mononucleotide adenyltransferase</fullName>
        <ecNumber evidence="3">2.7.7.18</ecNumber>
    </submittedName>
</protein>
<dbReference type="EC" id="2.7.7.18" evidence="3"/>
<evidence type="ECO:0000256" key="2">
    <source>
        <dbReference type="SAM" id="Phobius"/>
    </source>
</evidence>
<dbReference type="GO" id="GO:0004515">
    <property type="term" value="F:nicotinate-nucleotide adenylyltransferase activity"/>
    <property type="evidence" value="ECO:0007669"/>
    <property type="project" value="UniProtKB-EC"/>
</dbReference>
<comment type="caution">
    <text evidence="3">The sequence shown here is derived from an EMBL/GenBank/DDBJ whole genome shotgun (WGS) entry which is preliminary data.</text>
</comment>